<name>A0A8J6XPT5_9CYAN</name>
<proteinExistence type="predicted"/>
<evidence type="ECO:0000313" key="2">
    <source>
        <dbReference type="EMBL" id="MBD2775945.1"/>
    </source>
</evidence>
<keyword evidence="1" id="KW-0812">Transmembrane</keyword>
<feature type="transmembrane region" description="Helical" evidence="1">
    <location>
        <begin position="149"/>
        <end position="170"/>
    </location>
</feature>
<sequence>MEKLSFGFPWFSQVSRLLLQQEEPDCDVEQLAQRRVNNEADANSNLKTLSEQQFEQLLSNLLKYGVLIASSVVLVGGILYLLRHGSEPVDYGFFQGVPSKLCSPTGVVTAALSGSYSGIIQLGLLLLVATPIVRVVISLLVFLKQREYIFSAISLFVLTALIYSLVAGAYY</sequence>
<dbReference type="RefSeq" id="WP_190835174.1">
    <property type="nucleotide sequence ID" value="NZ_CAWPPI010000086.1"/>
</dbReference>
<reference evidence="2" key="1">
    <citation type="submission" date="2020-09" db="EMBL/GenBank/DDBJ databases">
        <title>Iningainema tapete sp. nov. (Scytonemataceae, Cyanobacteria) from greenhouses in central Florida (USA) produces two types of nodularin with biosynthetic potential for microcystin-LR and anabaenopeptins.</title>
        <authorList>
            <person name="Berthold D.E."/>
            <person name="Lefler F.W."/>
            <person name="Huang I.-S."/>
            <person name="Abdulla H."/>
            <person name="Zimba P.V."/>
            <person name="Laughinghouse H.D. IV."/>
        </authorList>
    </citation>
    <scope>NUCLEOTIDE SEQUENCE</scope>
    <source>
        <strain evidence="2">BLCCT55</strain>
    </source>
</reference>
<gene>
    <name evidence="2" type="ORF">ICL16_28780</name>
</gene>
<keyword evidence="1" id="KW-0472">Membrane</keyword>
<protein>
    <submittedName>
        <fullName evidence="2">DUF1634 domain-containing protein</fullName>
    </submittedName>
</protein>
<keyword evidence="1" id="KW-1133">Transmembrane helix</keyword>
<dbReference type="Pfam" id="PF07843">
    <property type="entry name" value="DUF1634"/>
    <property type="match status" value="1"/>
</dbReference>
<evidence type="ECO:0000256" key="1">
    <source>
        <dbReference type="SAM" id="Phobius"/>
    </source>
</evidence>
<comment type="caution">
    <text evidence="2">The sequence shown here is derived from an EMBL/GenBank/DDBJ whole genome shotgun (WGS) entry which is preliminary data.</text>
</comment>
<evidence type="ECO:0000313" key="3">
    <source>
        <dbReference type="Proteomes" id="UP000629098"/>
    </source>
</evidence>
<accession>A0A8J6XPT5</accession>
<keyword evidence="3" id="KW-1185">Reference proteome</keyword>
<dbReference type="AlphaFoldDB" id="A0A8J6XPT5"/>
<dbReference type="Proteomes" id="UP000629098">
    <property type="component" value="Unassembled WGS sequence"/>
</dbReference>
<dbReference type="InterPro" id="IPR012861">
    <property type="entry name" value="DUF1634"/>
</dbReference>
<feature type="transmembrane region" description="Helical" evidence="1">
    <location>
        <begin position="61"/>
        <end position="82"/>
    </location>
</feature>
<organism evidence="2 3">
    <name type="scientific">Iningainema tapete BLCC-T55</name>
    <dbReference type="NCBI Taxonomy" id="2748662"/>
    <lineage>
        <taxon>Bacteria</taxon>
        <taxon>Bacillati</taxon>
        <taxon>Cyanobacteriota</taxon>
        <taxon>Cyanophyceae</taxon>
        <taxon>Nostocales</taxon>
        <taxon>Scytonemataceae</taxon>
        <taxon>Iningainema tapete</taxon>
    </lineage>
</organism>
<dbReference type="EMBL" id="JACXAE010000086">
    <property type="protein sequence ID" value="MBD2775945.1"/>
    <property type="molecule type" value="Genomic_DNA"/>
</dbReference>
<feature type="transmembrane region" description="Helical" evidence="1">
    <location>
        <begin position="119"/>
        <end position="142"/>
    </location>
</feature>